<dbReference type="InterPro" id="IPR036515">
    <property type="entry name" value="Transposase_17_sf"/>
</dbReference>
<dbReference type="PANTHER" id="PTHR36966:SF1">
    <property type="entry name" value="REP-ASSOCIATED TYROSINE TRANSPOSASE"/>
    <property type="match status" value="1"/>
</dbReference>
<evidence type="ECO:0000313" key="3">
    <source>
        <dbReference type="Proteomes" id="UP000218831"/>
    </source>
</evidence>
<dbReference type="SMART" id="SM01321">
    <property type="entry name" value="Y1_Tnp"/>
    <property type="match status" value="1"/>
</dbReference>
<dbReference type="Gene3D" id="3.30.70.1290">
    <property type="entry name" value="Transposase IS200-like"/>
    <property type="match status" value="1"/>
</dbReference>
<dbReference type="SUPFAM" id="SSF143422">
    <property type="entry name" value="Transposase IS200-like"/>
    <property type="match status" value="1"/>
</dbReference>
<dbReference type="AlphaFoldDB" id="A0A2A2GCQ4"/>
<reference evidence="2 3" key="1">
    <citation type="submission" date="2017-08" db="EMBL/GenBank/DDBJ databases">
        <title>Aliifodinibius alkalisoli sp. nov., isolated from saline alkaline soil.</title>
        <authorList>
            <person name="Liu D."/>
            <person name="Zhang G."/>
        </authorList>
    </citation>
    <scope>NUCLEOTIDE SEQUENCE [LARGE SCALE GENOMIC DNA]</scope>
    <source>
        <strain evidence="2 3">WN023</strain>
    </source>
</reference>
<gene>
    <name evidence="2" type="ORF">CK503_05760</name>
</gene>
<feature type="domain" description="Transposase IS200-like" evidence="1">
    <location>
        <begin position="4"/>
        <end position="107"/>
    </location>
</feature>
<dbReference type="PANTHER" id="PTHR36966">
    <property type="entry name" value="REP-ASSOCIATED TYROSINE TRANSPOSASE"/>
    <property type="match status" value="1"/>
</dbReference>
<dbReference type="EMBL" id="NSKE01000003">
    <property type="protein sequence ID" value="PAU94970.1"/>
    <property type="molecule type" value="Genomic_DNA"/>
</dbReference>
<dbReference type="Proteomes" id="UP000218831">
    <property type="component" value="Unassembled WGS sequence"/>
</dbReference>
<name>A0A2A2GCQ4_9BACT</name>
<protein>
    <recommendedName>
        <fullName evidence="1">Transposase IS200-like domain-containing protein</fullName>
    </recommendedName>
</protein>
<sequence length="134" mass="15911">MGPFWLRKKAVAQLVCNAIEYRDSKKYDLYAYCIMPNHVHLVFKLLKTEDEIDNPVTEILRSLKRFTAREAKKALGREGQFWQHESFDRVIRDKGELESTIRYVLQNPVKANLVDTWTDWPYSFCKSEFKSDFV</sequence>
<dbReference type="InterPro" id="IPR052715">
    <property type="entry name" value="RAYT_transposase"/>
</dbReference>
<accession>A0A2A2GCQ4</accession>
<keyword evidence="3" id="KW-1185">Reference proteome</keyword>
<proteinExistence type="predicted"/>
<dbReference type="OrthoDB" id="9794403at2"/>
<dbReference type="GO" id="GO:0043565">
    <property type="term" value="F:sequence-specific DNA binding"/>
    <property type="evidence" value="ECO:0007669"/>
    <property type="project" value="TreeGrafter"/>
</dbReference>
<dbReference type="Pfam" id="PF01797">
    <property type="entry name" value="Y1_Tnp"/>
    <property type="match status" value="1"/>
</dbReference>
<dbReference type="InterPro" id="IPR002686">
    <property type="entry name" value="Transposase_17"/>
</dbReference>
<comment type="caution">
    <text evidence="2">The sequence shown here is derived from an EMBL/GenBank/DDBJ whole genome shotgun (WGS) entry which is preliminary data.</text>
</comment>
<dbReference type="NCBIfam" id="NF047646">
    <property type="entry name" value="REP_Tyr_transpos"/>
    <property type="match status" value="1"/>
</dbReference>
<evidence type="ECO:0000259" key="1">
    <source>
        <dbReference type="SMART" id="SM01321"/>
    </source>
</evidence>
<evidence type="ECO:0000313" key="2">
    <source>
        <dbReference type="EMBL" id="PAU94970.1"/>
    </source>
</evidence>
<dbReference type="GO" id="GO:0004803">
    <property type="term" value="F:transposase activity"/>
    <property type="evidence" value="ECO:0007669"/>
    <property type="project" value="InterPro"/>
</dbReference>
<dbReference type="RefSeq" id="WP_095605837.1">
    <property type="nucleotide sequence ID" value="NZ_NSKE01000003.1"/>
</dbReference>
<dbReference type="GO" id="GO:0006313">
    <property type="term" value="P:DNA transposition"/>
    <property type="evidence" value="ECO:0007669"/>
    <property type="project" value="InterPro"/>
</dbReference>
<organism evidence="2 3">
    <name type="scientific">Fodinibius salipaludis</name>
    <dbReference type="NCBI Taxonomy" id="2032627"/>
    <lineage>
        <taxon>Bacteria</taxon>
        <taxon>Pseudomonadati</taxon>
        <taxon>Balneolota</taxon>
        <taxon>Balneolia</taxon>
        <taxon>Balneolales</taxon>
        <taxon>Balneolaceae</taxon>
        <taxon>Fodinibius</taxon>
    </lineage>
</organism>